<dbReference type="InterPro" id="IPR001245">
    <property type="entry name" value="Ser-Thr/Tyr_kinase_cat_dom"/>
</dbReference>
<keyword evidence="2" id="KW-0808">Transferase</keyword>
<dbReference type="Proteomes" id="UP000289738">
    <property type="component" value="Chromosome A04"/>
</dbReference>
<evidence type="ECO:0000313" key="10">
    <source>
        <dbReference type="Proteomes" id="UP000289738"/>
    </source>
</evidence>
<keyword evidence="2" id="KW-0723">Serine/threonine-protein kinase</keyword>
<dbReference type="AlphaFoldDB" id="A0A445DE67"/>
<keyword evidence="3" id="KW-0812">Transmembrane</keyword>
<dbReference type="SUPFAM" id="SSF56112">
    <property type="entry name" value="Protein kinase-like (PK-like)"/>
    <property type="match status" value="1"/>
</dbReference>
<keyword evidence="6" id="KW-0472">Membrane</keyword>
<reference evidence="9 10" key="1">
    <citation type="submission" date="2019-01" db="EMBL/GenBank/DDBJ databases">
        <title>Sequencing of cultivated peanut Arachis hypogaea provides insights into genome evolution and oil improvement.</title>
        <authorList>
            <person name="Chen X."/>
        </authorList>
    </citation>
    <scope>NUCLEOTIDE SEQUENCE [LARGE SCALE GENOMIC DNA]</scope>
    <source>
        <strain evidence="10">cv. Fuhuasheng</strain>
        <tissue evidence="9">Leaves</tissue>
    </source>
</reference>
<keyword evidence="7" id="KW-0325">Glycoprotein</keyword>
<evidence type="ECO:0000256" key="7">
    <source>
        <dbReference type="ARBA" id="ARBA00023180"/>
    </source>
</evidence>
<feature type="domain" description="Serine-threonine/tyrosine-protein kinase catalytic" evidence="8">
    <location>
        <begin position="14"/>
        <end position="84"/>
    </location>
</feature>
<evidence type="ECO:0000256" key="1">
    <source>
        <dbReference type="ARBA" id="ARBA00004479"/>
    </source>
</evidence>
<dbReference type="InterPro" id="IPR011009">
    <property type="entry name" value="Kinase-like_dom_sf"/>
</dbReference>
<evidence type="ECO:0000256" key="2">
    <source>
        <dbReference type="ARBA" id="ARBA00022527"/>
    </source>
</evidence>
<dbReference type="InterPro" id="IPR045874">
    <property type="entry name" value="LRK10/LRL21-25-like"/>
</dbReference>
<protein>
    <recommendedName>
        <fullName evidence="8">Serine-threonine/tyrosine-protein kinase catalytic domain-containing protein</fullName>
    </recommendedName>
</protein>
<proteinExistence type="predicted"/>
<gene>
    <name evidence="9" type="ORF">Ahy_A04g018643</name>
</gene>
<evidence type="ECO:0000256" key="4">
    <source>
        <dbReference type="ARBA" id="ARBA00022729"/>
    </source>
</evidence>
<keyword evidence="2" id="KW-0418">Kinase</keyword>
<accession>A0A445DE67</accession>
<evidence type="ECO:0000259" key="8">
    <source>
        <dbReference type="Pfam" id="PF07714"/>
    </source>
</evidence>
<keyword evidence="4" id="KW-0732">Signal</keyword>
<evidence type="ECO:0000256" key="6">
    <source>
        <dbReference type="ARBA" id="ARBA00023136"/>
    </source>
</evidence>
<dbReference type="GO" id="GO:0016020">
    <property type="term" value="C:membrane"/>
    <property type="evidence" value="ECO:0007669"/>
    <property type="project" value="UniProtKB-SubCell"/>
</dbReference>
<evidence type="ECO:0000256" key="3">
    <source>
        <dbReference type="ARBA" id="ARBA00022692"/>
    </source>
</evidence>
<evidence type="ECO:0000313" key="9">
    <source>
        <dbReference type="EMBL" id="RYR61464.1"/>
    </source>
</evidence>
<keyword evidence="5" id="KW-1133">Transmembrane helix</keyword>
<dbReference type="GO" id="GO:0004674">
    <property type="term" value="F:protein serine/threonine kinase activity"/>
    <property type="evidence" value="ECO:0007669"/>
    <property type="project" value="UniProtKB-KW"/>
</dbReference>
<comment type="subcellular location">
    <subcellularLocation>
        <location evidence="1">Membrane</location>
        <topology evidence="1">Single-pass type I membrane protein</topology>
    </subcellularLocation>
</comment>
<evidence type="ECO:0000256" key="5">
    <source>
        <dbReference type="ARBA" id="ARBA00022989"/>
    </source>
</evidence>
<dbReference type="STRING" id="3818.A0A445DE67"/>
<keyword evidence="10" id="KW-1185">Reference proteome</keyword>
<organism evidence="9 10">
    <name type="scientific">Arachis hypogaea</name>
    <name type="common">Peanut</name>
    <dbReference type="NCBI Taxonomy" id="3818"/>
    <lineage>
        <taxon>Eukaryota</taxon>
        <taxon>Viridiplantae</taxon>
        <taxon>Streptophyta</taxon>
        <taxon>Embryophyta</taxon>
        <taxon>Tracheophyta</taxon>
        <taxon>Spermatophyta</taxon>
        <taxon>Magnoliopsida</taxon>
        <taxon>eudicotyledons</taxon>
        <taxon>Gunneridae</taxon>
        <taxon>Pentapetalae</taxon>
        <taxon>rosids</taxon>
        <taxon>fabids</taxon>
        <taxon>Fabales</taxon>
        <taxon>Fabaceae</taxon>
        <taxon>Papilionoideae</taxon>
        <taxon>50 kb inversion clade</taxon>
        <taxon>dalbergioids sensu lato</taxon>
        <taxon>Dalbergieae</taxon>
        <taxon>Pterocarpus clade</taxon>
        <taxon>Arachis</taxon>
    </lineage>
</organism>
<dbReference type="Pfam" id="PF07714">
    <property type="entry name" value="PK_Tyr_Ser-Thr"/>
    <property type="match status" value="1"/>
</dbReference>
<dbReference type="Gene3D" id="1.10.510.10">
    <property type="entry name" value="Transferase(Phosphotransferase) domain 1"/>
    <property type="match status" value="1"/>
</dbReference>
<dbReference type="PANTHER" id="PTHR27009">
    <property type="entry name" value="RUST RESISTANCE KINASE LR10-RELATED"/>
    <property type="match status" value="1"/>
</dbReference>
<comment type="caution">
    <text evidence="9">The sequence shown here is derived from an EMBL/GenBank/DDBJ whole genome shotgun (WGS) entry which is preliminary data.</text>
</comment>
<name>A0A445DE67_ARAHY</name>
<sequence length="94" mass="10658">MDANIAEFNSIKQAFSNKEDTVAMKVINESKGSGEKFINEVASINRTFHVNIVLLLEFCNERNIRALIYEFMFNDSLDKFIYGNGSPTPTCNLD</sequence>
<dbReference type="EMBL" id="SDMP01000004">
    <property type="protein sequence ID" value="RYR61464.1"/>
    <property type="molecule type" value="Genomic_DNA"/>
</dbReference>